<feature type="domain" description="C1q" evidence="4">
    <location>
        <begin position="345"/>
        <end position="484"/>
    </location>
</feature>
<feature type="coiled-coil region" evidence="3">
    <location>
        <begin position="35"/>
        <end position="69"/>
    </location>
</feature>
<feature type="domain" description="C1q" evidence="4">
    <location>
        <begin position="552"/>
        <end position="639"/>
    </location>
</feature>
<dbReference type="SMART" id="SM00110">
    <property type="entry name" value="C1Q"/>
    <property type="match status" value="2"/>
</dbReference>
<keyword evidence="6" id="KW-1185">Reference proteome</keyword>
<dbReference type="PANTHER" id="PTHR15427:SF50">
    <property type="entry name" value="COMPLEMENT C1Q TUMOR NECROSIS FACTOR-RELATED PROTEIN 2-LIKE"/>
    <property type="match status" value="1"/>
</dbReference>
<dbReference type="SUPFAM" id="SSF49842">
    <property type="entry name" value="TNF-like"/>
    <property type="match status" value="3"/>
</dbReference>
<organism evidence="5 6">
    <name type="scientific">Mytilus edulis</name>
    <name type="common">Blue mussel</name>
    <dbReference type="NCBI Taxonomy" id="6550"/>
    <lineage>
        <taxon>Eukaryota</taxon>
        <taxon>Metazoa</taxon>
        <taxon>Spiralia</taxon>
        <taxon>Lophotrochozoa</taxon>
        <taxon>Mollusca</taxon>
        <taxon>Bivalvia</taxon>
        <taxon>Autobranchia</taxon>
        <taxon>Pteriomorphia</taxon>
        <taxon>Mytilida</taxon>
        <taxon>Mytiloidea</taxon>
        <taxon>Mytilidae</taxon>
        <taxon>Mytilinae</taxon>
        <taxon>Mytilus</taxon>
    </lineage>
</organism>
<dbReference type="OrthoDB" id="10070467at2759"/>
<dbReference type="Proteomes" id="UP000683360">
    <property type="component" value="Unassembled WGS sequence"/>
</dbReference>
<dbReference type="Gene3D" id="2.60.120.40">
    <property type="match status" value="3"/>
</dbReference>
<evidence type="ECO:0000256" key="3">
    <source>
        <dbReference type="SAM" id="Coils"/>
    </source>
</evidence>
<dbReference type="EMBL" id="CAJPWZ010000918">
    <property type="protein sequence ID" value="CAG2203397.1"/>
    <property type="molecule type" value="Genomic_DNA"/>
</dbReference>
<proteinExistence type="predicted"/>
<evidence type="ECO:0000313" key="5">
    <source>
        <dbReference type="EMBL" id="CAG2203397.1"/>
    </source>
</evidence>
<dbReference type="PANTHER" id="PTHR15427">
    <property type="entry name" value="EMILIN ELASTIN MICROFIBRIL INTERFACE-LOCATED PROTEIN ELASTIN MICROFIBRIL INTERFACER"/>
    <property type="match status" value="1"/>
</dbReference>
<dbReference type="GO" id="GO:0005576">
    <property type="term" value="C:extracellular region"/>
    <property type="evidence" value="ECO:0007669"/>
    <property type="project" value="UniProtKB-SubCell"/>
</dbReference>
<protein>
    <submittedName>
        <fullName evidence="5">C1QL</fullName>
    </submittedName>
</protein>
<comment type="caution">
    <text evidence="5">The sequence shown here is derived from an EMBL/GenBank/DDBJ whole genome shotgun (WGS) entry which is preliminary data.</text>
</comment>
<accession>A0A8S3R2B9</accession>
<name>A0A8S3R2B9_MYTED</name>
<reference evidence="5" key="1">
    <citation type="submission" date="2021-03" db="EMBL/GenBank/DDBJ databases">
        <authorList>
            <person name="Bekaert M."/>
        </authorList>
    </citation>
    <scope>NUCLEOTIDE SEQUENCE</scope>
</reference>
<dbReference type="Pfam" id="PF00386">
    <property type="entry name" value="C1q"/>
    <property type="match status" value="3"/>
</dbReference>
<dbReference type="InterPro" id="IPR001073">
    <property type="entry name" value="C1q_dom"/>
</dbReference>
<sequence>MIQAYLTLVLTDVDEADVKRFNKLETEMTKLTTGMQKLMSENGNFKSALVSLEAENKYLQEVNQNMLRKINNFEDYMLSNRKDSTQRKRVTVINRMAEVDEDVLKRLNKMETEINKLTTEMKKLENENMIFKAENKNLKEVNQNMLRKMNKLEDFMFSILNDTTHSKRVTTINPRNVAFHANMVGRKSLHDNEVLHFDRVNTNLGNSYDEHLGVFQSPTPGYYVFFVHFLTYVPNTLEAQIVRNGHIIQNVYAGNRGSAGAKYAPGSNLVIIQLNQGDRVWIKVHDQSDDVGDLTQRVDVHETEMTRLKSENEMLKDIIKNMMTKITNLEDKINGTVHNKRVTTTNPVNVAFHANVAGKISLHDNEVLHFPTVNTNLETAYDGNTGVFESPSQGYYVFFVHFLTYAPKAIEAVLVKNDAPIQNIYAGTTATHGYAPGSNLAILELNQGDRVWVKVHDKYHDTADVLDGPWSDGNDKLLERMNALETLMLDLSNDNAMLKEKVSSLETENKEFKNTISFLKKDNEKFKKIANVYYSDVKHENETFPNKRITIPNPTNVAFLAKVRGYIGLKDNEVIKFNDVNLNLANSFDGNLGVFQSPTTGFYVFIVNFLSLQSKYIEAQIIRNGISIQDVYAGDETHF</sequence>
<evidence type="ECO:0000256" key="1">
    <source>
        <dbReference type="ARBA" id="ARBA00004613"/>
    </source>
</evidence>
<dbReference type="PRINTS" id="PR00007">
    <property type="entry name" value="COMPLEMNTC1Q"/>
</dbReference>
<keyword evidence="3" id="KW-0175">Coiled coil</keyword>
<evidence type="ECO:0000313" key="6">
    <source>
        <dbReference type="Proteomes" id="UP000683360"/>
    </source>
</evidence>
<evidence type="ECO:0000256" key="2">
    <source>
        <dbReference type="ARBA" id="ARBA00022525"/>
    </source>
</evidence>
<dbReference type="AlphaFoldDB" id="A0A8S3R2B9"/>
<feature type="domain" description="C1q" evidence="4">
    <location>
        <begin position="172"/>
        <end position="315"/>
    </location>
</feature>
<dbReference type="PROSITE" id="PS50871">
    <property type="entry name" value="C1Q"/>
    <property type="match status" value="3"/>
</dbReference>
<dbReference type="InterPro" id="IPR050392">
    <property type="entry name" value="Collagen/C1q_domain"/>
</dbReference>
<feature type="coiled-coil region" evidence="3">
    <location>
        <begin position="474"/>
        <end position="522"/>
    </location>
</feature>
<dbReference type="InterPro" id="IPR008983">
    <property type="entry name" value="Tumour_necrosis_fac-like_dom"/>
</dbReference>
<keyword evidence="2" id="KW-0964">Secreted</keyword>
<comment type="subcellular location">
    <subcellularLocation>
        <location evidence="1">Secreted</location>
    </subcellularLocation>
</comment>
<evidence type="ECO:0000259" key="4">
    <source>
        <dbReference type="PROSITE" id="PS50871"/>
    </source>
</evidence>
<feature type="coiled-coil region" evidence="3">
    <location>
        <begin position="291"/>
        <end position="332"/>
    </location>
</feature>
<gene>
    <name evidence="5" type="ORF">MEDL_17951</name>
</gene>
<feature type="coiled-coil region" evidence="3">
    <location>
        <begin position="100"/>
        <end position="155"/>
    </location>
</feature>